<feature type="transmembrane region" description="Helical" evidence="8">
    <location>
        <begin position="223"/>
        <end position="243"/>
    </location>
</feature>
<dbReference type="PANTHER" id="PTHR34856">
    <property type="entry name" value="PROTEIN NRFD"/>
    <property type="match status" value="1"/>
</dbReference>
<comment type="caution">
    <text evidence="9">The sequence shown here is derived from an EMBL/GenBank/DDBJ whole genome shotgun (WGS) entry which is preliminary data.</text>
</comment>
<evidence type="ECO:0000313" key="9">
    <source>
        <dbReference type="EMBL" id="EHK80902.1"/>
    </source>
</evidence>
<evidence type="ECO:0000256" key="8">
    <source>
        <dbReference type="SAM" id="Phobius"/>
    </source>
</evidence>
<evidence type="ECO:0000256" key="2">
    <source>
        <dbReference type="ARBA" id="ARBA00008929"/>
    </source>
</evidence>
<evidence type="ECO:0000256" key="6">
    <source>
        <dbReference type="ARBA" id="ARBA00023136"/>
    </source>
</evidence>
<evidence type="ECO:0000256" key="4">
    <source>
        <dbReference type="ARBA" id="ARBA00022692"/>
    </source>
</evidence>
<keyword evidence="5 8" id="KW-1133">Transmembrane helix</keyword>
<proteinExistence type="inferred from homology"/>
<feature type="region of interest" description="Disordered" evidence="7">
    <location>
        <begin position="1"/>
        <end position="48"/>
    </location>
</feature>
<dbReference type="Gene3D" id="1.20.1630.10">
    <property type="entry name" value="Formate dehydrogenase/DMSO reductase domain"/>
    <property type="match status" value="1"/>
</dbReference>
<organism evidence="9 10">
    <name type="scientific">Rhodococcus pyridinivorans AK37</name>
    <dbReference type="NCBI Taxonomy" id="1114960"/>
    <lineage>
        <taxon>Bacteria</taxon>
        <taxon>Bacillati</taxon>
        <taxon>Actinomycetota</taxon>
        <taxon>Actinomycetes</taxon>
        <taxon>Mycobacteriales</taxon>
        <taxon>Nocardiaceae</taxon>
        <taxon>Rhodococcus</taxon>
    </lineage>
</organism>
<evidence type="ECO:0000256" key="5">
    <source>
        <dbReference type="ARBA" id="ARBA00022989"/>
    </source>
</evidence>
<keyword evidence="3" id="KW-1003">Cell membrane</keyword>
<dbReference type="PATRIC" id="fig|1114960.4.peg.4571"/>
<accession>H0JXK7</accession>
<dbReference type="AlphaFoldDB" id="H0JXK7"/>
<dbReference type="Pfam" id="PF03916">
    <property type="entry name" value="NrfD"/>
    <property type="match status" value="1"/>
</dbReference>
<keyword evidence="6 8" id="KW-0472">Membrane</keyword>
<feature type="transmembrane region" description="Helical" evidence="8">
    <location>
        <begin position="74"/>
        <end position="93"/>
    </location>
</feature>
<evidence type="ECO:0000256" key="3">
    <source>
        <dbReference type="ARBA" id="ARBA00022475"/>
    </source>
</evidence>
<dbReference type="Proteomes" id="UP000005064">
    <property type="component" value="Unassembled WGS sequence"/>
</dbReference>
<dbReference type="PANTHER" id="PTHR34856:SF2">
    <property type="entry name" value="PROTEIN NRFD"/>
    <property type="match status" value="1"/>
</dbReference>
<comment type="subcellular location">
    <subcellularLocation>
        <location evidence="1">Cell membrane</location>
        <topology evidence="1">Multi-pass membrane protein</topology>
    </subcellularLocation>
</comment>
<protein>
    <submittedName>
        <fullName evidence="9">Polysulfide reductase subunit c nrfd</fullName>
    </submittedName>
</protein>
<feature type="transmembrane region" description="Helical" evidence="8">
    <location>
        <begin position="182"/>
        <end position="203"/>
    </location>
</feature>
<dbReference type="GO" id="GO:0005886">
    <property type="term" value="C:plasma membrane"/>
    <property type="evidence" value="ECO:0007669"/>
    <property type="project" value="UniProtKB-SubCell"/>
</dbReference>
<dbReference type="EMBL" id="AHBW01000061">
    <property type="protein sequence ID" value="EHK80902.1"/>
    <property type="molecule type" value="Genomic_DNA"/>
</dbReference>
<dbReference type="InterPro" id="IPR005614">
    <property type="entry name" value="NrfD-like"/>
</dbReference>
<feature type="transmembrane region" description="Helical" evidence="8">
    <location>
        <begin position="105"/>
        <end position="126"/>
    </location>
</feature>
<dbReference type="InterPro" id="IPR052049">
    <property type="entry name" value="Electron_transfer_protein"/>
</dbReference>
<evidence type="ECO:0000313" key="10">
    <source>
        <dbReference type="Proteomes" id="UP000005064"/>
    </source>
</evidence>
<reference evidence="9 10" key="1">
    <citation type="submission" date="2011-12" db="EMBL/GenBank/DDBJ databases">
        <authorList>
            <person name="Kriszt B."/>
            <person name="Tancsics A."/>
            <person name="Cserhati M."/>
            <person name="Toth A."/>
            <person name="Nagy I."/>
            <person name="Horvath B."/>
            <person name="Tamura T."/>
            <person name="Kukolya J."/>
            <person name="Szoboszlay S."/>
        </authorList>
    </citation>
    <scope>NUCLEOTIDE SEQUENCE [LARGE SCALE GENOMIC DNA]</scope>
    <source>
        <strain evidence="9 10">AK37</strain>
    </source>
</reference>
<keyword evidence="4 8" id="KW-0812">Transmembrane</keyword>
<sequence length="363" mass="37555">MDPRRSGSGRDAGGRRRVVPEEALMTQVQHGGSPGNPRRSGGGRGGDRVMVPEADFESYYGRQIVKPAPWEHDIAIYLFTGGVAAGSSLLAAGADLTGRPALRRVARFGSLTSLLVSVGALVHDLGKPSRFLNMLRVAKPTSPMSVGTWILSLHGPFAGIAAAAEISAMLPARWKRGPVRLLLALGRPAGIVGALTAPPVAAYTGVLLSDTATPAWHSAFKEIPFVFCGSAAAASGGLGLLGAPVAEAGPARAFAVGGALVELATEQQMEKSMGLSAETLHQGRPGRLMRASKALTVAGALGALAGRRNRVVSAVSGAALMAGSLCTRLGVYEAGIASAKDPKYTVVPQRERVDRGEPVRYRS</sequence>
<name>H0JXK7_9NOCA</name>
<evidence type="ECO:0000256" key="7">
    <source>
        <dbReference type="SAM" id="MobiDB-lite"/>
    </source>
</evidence>
<feature type="transmembrane region" description="Helical" evidence="8">
    <location>
        <begin position="146"/>
        <end position="170"/>
    </location>
</feature>
<evidence type="ECO:0000256" key="1">
    <source>
        <dbReference type="ARBA" id="ARBA00004651"/>
    </source>
</evidence>
<gene>
    <name evidence="9" type="ORF">AK37_22441</name>
</gene>
<comment type="similarity">
    <text evidence="2">Belongs to the NrfD family.</text>
</comment>